<dbReference type="AlphaFoldDB" id="A0A382YGG6"/>
<evidence type="ECO:0000313" key="1">
    <source>
        <dbReference type="EMBL" id="SVD82396.1"/>
    </source>
</evidence>
<accession>A0A382YGG6</accession>
<dbReference type="EMBL" id="UINC01175663">
    <property type="protein sequence ID" value="SVD82396.1"/>
    <property type="molecule type" value="Genomic_DNA"/>
</dbReference>
<organism evidence="1">
    <name type="scientific">marine metagenome</name>
    <dbReference type="NCBI Taxonomy" id="408172"/>
    <lineage>
        <taxon>unclassified sequences</taxon>
        <taxon>metagenomes</taxon>
        <taxon>ecological metagenomes</taxon>
    </lineage>
</organism>
<protein>
    <submittedName>
        <fullName evidence="1">Uncharacterized protein</fullName>
    </submittedName>
</protein>
<sequence>MKAAIELDIFQEMKLEENTGEIVMRPMAEMMDAPLDFIDEEDEPKWTPLFQVLTETIIDPFIVPASTEVPNEKEYHMMVAVSEDLFRVANDFARKVEGLHTIDPKEYQERMSRFEQGMLWPEEDTKL</sequence>
<name>A0A382YGG6_9ZZZZ</name>
<reference evidence="1" key="1">
    <citation type="submission" date="2018-05" db="EMBL/GenBank/DDBJ databases">
        <authorList>
            <person name="Lanie J.A."/>
            <person name="Ng W.-L."/>
            <person name="Kazmierczak K.M."/>
            <person name="Andrzejewski T.M."/>
            <person name="Davidsen T.M."/>
            <person name="Wayne K.J."/>
            <person name="Tettelin H."/>
            <person name="Glass J.I."/>
            <person name="Rusch D."/>
            <person name="Podicherti R."/>
            <person name="Tsui H.-C.T."/>
            <person name="Winkler M.E."/>
        </authorList>
    </citation>
    <scope>NUCLEOTIDE SEQUENCE</scope>
</reference>
<gene>
    <name evidence="1" type="ORF">METZ01_LOCUS435250</name>
</gene>
<proteinExistence type="predicted"/>